<dbReference type="AlphaFoldDB" id="A0AAV4XS79"/>
<evidence type="ECO:0000313" key="1">
    <source>
        <dbReference type="EMBL" id="GIY96588.1"/>
    </source>
</evidence>
<accession>A0AAV4XS79</accession>
<protein>
    <submittedName>
        <fullName evidence="1">Uncharacterized protein</fullName>
    </submittedName>
</protein>
<gene>
    <name evidence="1" type="ORF">CEXT_15691</name>
</gene>
<reference evidence="1 2" key="1">
    <citation type="submission" date="2021-06" db="EMBL/GenBank/DDBJ databases">
        <title>Caerostris extrusa draft genome.</title>
        <authorList>
            <person name="Kono N."/>
            <person name="Arakawa K."/>
        </authorList>
    </citation>
    <scope>NUCLEOTIDE SEQUENCE [LARGE SCALE GENOMIC DNA]</scope>
</reference>
<name>A0AAV4XS79_CAEEX</name>
<dbReference type="Proteomes" id="UP001054945">
    <property type="component" value="Unassembled WGS sequence"/>
</dbReference>
<dbReference type="EMBL" id="BPLR01000677">
    <property type="protein sequence ID" value="GIY96588.1"/>
    <property type="molecule type" value="Genomic_DNA"/>
</dbReference>
<sequence length="147" mass="16798">MIAFSDLCEKRKPIKRPYFSARNHIGRASTDLQISGYRAVVCSDRKGWKRHITRGKSICFGRPTSRNAGLREGSAFKLAWEDSLLSLMHHDSNLKKMLRQSCGTSEECMPPPCSYESPAEIRVIVLSMSPTRQQYELYNQAARKRNC</sequence>
<evidence type="ECO:0000313" key="2">
    <source>
        <dbReference type="Proteomes" id="UP001054945"/>
    </source>
</evidence>
<proteinExistence type="predicted"/>
<comment type="caution">
    <text evidence="1">The sequence shown here is derived from an EMBL/GenBank/DDBJ whole genome shotgun (WGS) entry which is preliminary data.</text>
</comment>
<organism evidence="1 2">
    <name type="scientific">Caerostris extrusa</name>
    <name type="common">Bark spider</name>
    <name type="synonym">Caerostris bankana</name>
    <dbReference type="NCBI Taxonomy" id="172846"/>
    <lineage>
        <taxon>Eukaryota</taxon>
        <taxon>Metazoa</taxon>
        <taxon>Ecdysozoa</taxon>
        <taxon>Arthropoda</taxon>
        <taxon>Chelicerata</taxon>
        <taxon>Arachnida</taxon>
        <taxon>Araneae</taxon>
        <taxon>Araneomorphae</taxon>
        <taxon>Entelegynae</taxon>
        <taxon>Araneoidea</taxon>
        <taxon>Araneidae</taxon>
        <taxon>Caerostris</taxon>
    </lineage>
</organism>
<keyword evidence="2" id="KW-1185">Reference proteome</keyword>